<dbReference type="PROSITE" id="PS50011">
    <property type="entry name" value="PROTEIN_KINASE_DOM"/>
    <property type="match status" value="1"/>
</dbReference>
<dbReference type="OrthoDB" id="4062651at2759"/>
<evidence type="ECO:0000313" key="2">
    <source>
        <dbReference type="EMBL" id="CAI4215892.1"/>
    </source>
</evidence>
<dbReference type="InterPro" id="IPR000719">
    <property type="entry name" value="Prot_kinase_dom"/>
</dbReference>
<dbReference type="Gene3D" id="1.10.510.10">
    <property type="entry name" value="Transferase(Phosphotransferase) domain 1"/>
    <property type="match status" value="1"/>
</dbReference>
<name>A0A9P1MC18_9PEZI</name>
<dbReference type="GO" id="GO:0005524">
    <property type="term" value="F:ATP binding"/>
    <property type="evidence" value="ECO:0007669"/>
    <property type="project" value="InterPro"/>
</dbReference>
<evidence type="ECO:0000313" key="3">
    <source>
        <dbReference type="Proteomes" id="UP000838763"/>
    </source>
</evidence>
<organism evidence="2 3">
    <name type="scientific">Parascedosporium putredinis</name>
    <dbReference type="NCBI Taxonomy" id="1442378"/>
    <lineage>
        <taxon>Eukaryota</taxon>
        <taxon>Fungi</taxon>
        <taxon>Dikarya</taxon>
        <taxon>Ascomycota</taxon>
        <taxon>Pezizomycotina</taxon>
        <taxon>Sordariomycetes</taxon>
        <taxon>Hypocreomycetidae</taxon>
        <taxon>Microascales</taxon>
        <taxon>Microascaceae</taxon>
        <taxon>Parascedosporium</taxon>
    </lineage>
</organism>
<dbReference type="EMBL" id="CALLCH030000013">
    <property type="protein sequence ID" value="CAI4215892.1"/>
    <property type="molecule type" value="Genomic_DNA"/>
</dbReference>
<dbReference type="InterPro" id="IPR011009">
    <property type="entry name" value="Kinase-like_dom_sf"/>
</dbReference>
<comment type="caution">
    <text evidence="2">The sequence shown here is derived from an EMBL/GenBank/DDBJ whole genome shotgun (WGS) entry which is preliminary data.</text>
</comment>
<keyword evidence="3" id="KW-1185">Reference proteome</keyword>
<dbReference type="Proteomes" id="UP000838763">
    <property type="component" value="Unassembled WGS sequence"/>
</dbReference>
<gene>
    <name evidence="2" type="ORF">PPNO1_LOCUS5566</name>
</gene>
<dbReference type="GO" id="GO:0004672">
    <property type="term" value="F:protein kinase activity"/>
    <property type="evidence" value="ECO:0007669"/>
    <property type="project" value="InterPro"/>
</dbReference>
<protein>
    <recommendedName>
        <fullName evidence="1">Protein kinase domain-containing protein</fullName>
    </recommendedName>
</protein>
<reference evidence="2" key="1">
    <citation type="submission" date="2022-11" db="EMBL/GenBank/DDBJ databases">
        <authorList>
            <person name="Scott C."/>
            <person name="Bruce N."/>
        </authorList>
    </citation>
    <scope>NUCLEOTIDE SEQUENCE</scope>
</reference>
<proteinExistence type="predicted"/>
<evidence type="ECO:0000259" key="1">
    <source>
        <dbReference type="PROSITE" id="PS50011"/>
    </source>
</evidence>
<dbReference type="AlphaFoldDB" id="A0A9P1MC18"/>
<dbReference type="SUPFAM" id="SSF56112">
    <property type="entry name" value="Protein kinase-like (PK-like)"/>
    <property type="match status" value="1"/>
</dbReference>
<accession>A0A9P1MC18</accession>
<dbReference type="SMART" id="SM00220">
    <property type="entry name" value="S_TKc"/>
    <property type="match status" value="1"/>
</dbReference>
<sequence>MDFAACIEPLISPLAPFAGDPLEYDYVRWCQSEHDDVSRDSNTAPGPWDRSVLNPKNRVEYYGGLFQSALGRDQKCPRKPWRMDGCSALGRRFLVTPLYMESERPVKMIDVIIPCQSAQDPSIRRQLRSSDAVTATGNGALRRLGISQYVVAAVESWSLRLPYFDQIYRDISFGSSMIMETMPHNPRNAKFRFHSSLGFEDCLVASSELQDMWQLEAGAWPPLTLSIGALHLVSQLSETVVVVELPKSSGLVGRFVFKTNTRAMHRLYHELKVLLTLDPHPMILGKPRAIITTDPNAESPAGGAKVLGFIMDLVQGPTLRDALTMYQDIPLGLQLKWSVQLISALQHIMASPLQFHSDLKPDNILIDESNDERNLVLIDMEQAGNWDSFCAPEILYASRMRRLTSHELVPQEKQAAYRQLLGAIFPLPQSLPRRYLNPRHGYYLEWTSLPPNLQESAMVFAVGKLLWCIFERHSYSDQSRAELGGGSVPIESLPPQSNLEGLRELIRNCTQGSPGPETERVRITWRGSKVSAAVRDDAGAWTEVSSPRDIMLASRRFWDGQLVAMENYVMAKARWLRGSHNDDDIRLLGFASRPSLSQVLGCLENCLSKI</sequence>
<feature type="domain" description="Protein kinase" evidence="1">
    <location>
        <begin position="209"/>
        <end position="610"/>
    </location>
</feature>